<keyword evidence="2" id="KW-0460">Magnesium</keyword>
<dbReference type="InterPro" id="IPR036424">
    <property type="entry name" value="UPP_synth-like_sf"/>
</dbReference>
<dbReference type="InterPro" id="IPR018520">
    <property type="entry name" value="UPP_synth-like_CS"/>
</dbReference>
<dbReference type="RefSeq" id="WP_048462053.1">
    <property type="nucleotide sequence ID" value="NZ_LABX01000011.1"/>
</dbReference>
<feature type="binding site" evidence="2">
    <location>
        <begin position="182"/>
        <end position="184"/>
    </location>
    <ligand>
        <name>substrate</name>
    </ligand>
</feature>
<dbReference type="InterPro" id="IPR001441">
    <property type="entry name" value="UPP_synth-like"/>
</dbReference>
<name>A0A0J6T6B6_9HYPH</name>
<evidence type="ECO:0000256" key="1">
    <source>
        <dbReference type="ARBA" id="ARBA00022679"/>
    </source>
</evidence>
<feature type="binding site" evidence="2">
    <location>
        <position position="31"/>
    </location>
    <ligand>
        <name>substrate</name>
    </ligand>
</feature>
<feature type="binding site" evidence="2">
    <location>
        <position position="67"/>
    </location>
    <ligand>
        <name>substrate</name>
    </ligand>
</feature>
<dbReference type="EMBL" id="LABX01000011">
    <property type="protein sequence ID" value="KMO41078.1"/>
    <property type="molecule type" value="Genomic_DNA"/>
</dbReference>
<dbReference type="EC" id="2.5.1.-" evidence="2"/>
<feature type="binding site" evidence="2">
    <location>
        <begin position="19"/>
        <end position="22"/>
    </location>
    <ligand>
        <name>substrate</name>
    </ligand>
</feature>
<proteinExistence type="inferred from homology"/>
<comment type="function">
    <text evidence="2">Catalyzes the condensation of isopentenyl diphosphate (IPP) with allylic pyrophosphates generating different type of terpenoids.</text>
</comment>
<feature type="binding site" evidence="2">
    <location>
        <position position="23"/>
    </location>
    <ligand>
        <name>substrate</name>
    </ligand>
</feature>
<comment type="cofactor">
    <cofactor evidence="2">
        <name>Mg(2+)</name>
        <dbReference type="ChEBI" id="CHEBI:18420"/>
    </cofactor>
    <text evidence="2">Binds 2 magnesium ions per subunit.</text>
</comment>
<keyword evidence="1 2" id="KW-0808">Transferase</keyword>
<dbReference type="AlphaFoldDB" id="A0A0J6T6B6"/>
<dbReference type="PANTHER" id="PTHR10291:SF0">
    <property type="entry name" value="DEHYDRODOLICHYL DIPHOSPHATE SYNTHASE 2"/>
    <property type="match status" value="1"/>
</dbReference>
<dbReference type="Proteomes" id="UP000035929">
    <property type="component" value="Unassembled WGS sequence"/>
</dbReference>
<dbReference type="CDD" id="cd00475">
    <property type="entry name" value="Cis_IPPS"/>
    <property type="match status" value="1"/>
</dbReference>
<dbReference type="NCBIfam" id="TIGR00055">
    <property type="entry name" value="uppS"/>
    <property type="match status" value="1"/>
</dbReference>
<feature type="binding site" evidence="2">
    <location>
        <position position="69"/>
    </location>
    <ligand>
        <name>substrate</name>
    </ligand>
</feature>
<feature type="active site" evidence="2">
    <location>
        <position position="18"/>
    </location>
</feature>
<feature type="binding site" evidence="2">
    <location>
        <position position="18"/>
    </location>
    <ligand>
        <name>Mg(2+)</name>
        <dbReference type="ChEBI" id="CHEBI:18420"/>
    </ligand>
</feature>
<feature type="binding site" evidence="2">
    <location>
        <position position="195"/>
    </location>
    <ligand>
        <name>Mg(2+)</name>
        <dbReference type="ChEBI" id="CHEBI:18420"/>
    </ligand>
</feature>
<comment type="subunit">
    <text evidence="2">Homodimer.</text>
</comment>
<reference evidence="3 4" key="1">
    <citation type="submission" date="2015-03" db="EMBL/GenBank/DDBJ databases">
        <title>Genome sequencing of Methylobacterium aquaticum DSM16371 type strain.</title>
        <authorList>
            <person name="Chaudhry V."/>
            <person name="Patil P.B."/>
        </authorList>
    </citation>
    <scope>NUCLEOTIDE SEQUENCE [LARGE SCALE GENOMIC DNA]</scope>
    <source>
        <strain evidence="3 4">DSM 16371</strain>
    </source>
</reference>
<dbReference type="GO" id="GO:0005829">
    <property type="term" value="C:cytosol"/>
    <property type="evidence" value="ECO:0007669"/>
    <property type="project" value="TreeGrafter"/>
</dbReference>
<dbReference type="OrthoDB" id="4191603at2"/>
<accession>A0A0J6T6B6</accession>
<feature type="binding site" evidence="2">
    <location>
        <begin position="63"/>
        <end position="65"/>
    </location>
    <ligand>
        <name>substrate</name>
    </ligand>
</feature>
<dbReference type="GO" id="GO:0016094">
    <property type="term" value="P:polyprenol biosynthetic process"/>
    <property type="evidence" value="ECO:0007669"/>
    <property type="project" value="TreeGrafter"/>
</dbReference>
<dbReference type="Pfam" id="PF01255">
    <property type="entry name" value="Prenyltransf"/>
    <property type="match status" value="1"/>
</dbReference>
<dbReference type="PROSITE" id="PS01066">
    <property type="entry name" value="UPP_SYNTHASE"/>
    <property type="match status" value="1"/>
</dbReference>
<dbReference type="PANTHER" id="PTHR10291">
    <property type="entry name" value="DEHYDRODOLICHYL DIPHOSPHATE SYNTHASE FAMILY MEMBER"/>
    <property type="match status" value="1"/>
</dbReference>
<dbReference type="GO" id="GO:0008834">
    <property type="term" value="F:ditrans,polycis-undecaprenyl-diphosphate synthase [(2E,6E)-farnesyl-diphosphate specific] activity"/>
    <property type="evidence" value="ECO:0007669"/>
    <property type="project" value="TreeGrafter"/>
</dbReference>
<keyword evidence="2" id="KW-0479">Metal-binding</keyword>
<organism evidence="3 4">
    <name type="scientific">Methylobacterium aquaticum</name>
    <dbReference type="NCBI Taxonomy" id="270351"/>
    <lineage>
        <taxon>Bacteria</taxon>
        <taxon>Pseudomonadati</taxon>
        <taxon>Pseudomonadota</taxon>
        <taxon>Alphaproteobacteria</taxon>
        <taxon>Hyphomicrobiales</taxon>
        <taxon>Methylobacteriaceae</taxon>
        <taxon>Methylobacterium</taxon>
    </lineage>
</organism>
<evidence type="ECO:0000256" key="2">
    <source>
        <dbReference type="HAMAP-Rule" id="MF_01139"/>
    </source>
</evidence>
<dbReference type="HAMAP" id="MF_01139">
    <property type="entry name" value="ISPT"/>
    <property type="match status" value="1"/>
</dbReference>
<dbReference type="GO" id="GO:0000287">
    <property type="term" value="F:magnesium ion binding"/>
    <property type="evidence" value="ECO:0007669"/>
    <property type="project" value="UniProtKB-UniRule"/>
</dbReference>
<dbReference type="Gene3D" id="3.40.1180.10">
    <property type="entry name" value="Decaprenyl diphosphate synthase-like"/>
    <property type="match status" value="1"/>
</dbReference>
<feature type="active site" description="Proton acceptor" evidence="2">
    <location>
        <position position="66"/>
    </location>
</feature>
<protein>
    <recommendedName>
        <fullName evidence="2">Isoprenyl transferase</fullName>
        <ecNumber evidence="2">2.5.1.-</ecNumber>
    </recommendedName>
</protein>
<evidence type="ECO:0000313" key="4">
    <source>
        <dbReference type="Proteomes" id="UP000035929"/>
    </source>
</evidence>
<feature type="binding site" evidence="2">
    <location>
        <position position="176"/>
    </location>
    <ligand>
        <name>substrate</name>
    </ligand>
</feature>
<sequence>MQSTSAQKAKLHVGLIMDGNGRWAESRGLPRSVGHEAGVATVRRVARAAPTEGIGTLTLYAFSSDNWRRPAAEVAGLMGLLRLYLTREVALLRRDGIRLTVIGRRDRLPEGLADAIAAAEAATRAGTRLHLRIALDYSARDAILAAARLAAADATREEFGRLVTGDGAPEVDLVIRTSGEQRLSDFLLWESAYAELHFTPCPWPDFGEAELAAAMTAFRARQRRFGGLPAAA</sequence>
<comment type="caution">
    <text evidence="3">The sequence shown here is derived from an EMBL/GenBank/DDBJ whole genome shotgun (WGS) entry which is preliminary data.</text>
</comment>
<dbReference type="SUPFAM" id="SSF64005">
    <property type="entry name" value="Undecaprenyl diphosphate synthase"/>
    <property type="match status" value="1"/>
</dbReference>
<evidence type="ECO:0000313" key="3">
    <source>
        <dbReference type="EMBL" id="KMO41078.1"/>
    </source>
</evidence>
<feature type="binding site" evidence="2">
    <location>
        <position position="35"/>
    </location>
    <ligand>
        <name>substrate</name>
    </ligand>
</feature>
<dbReference type="NCBIfam" id="NF011412">
    <property type="entry name" value="PRK14839.1"/>
    <property type="match status" value="1"/>
</dbReference>
<comment type="similarity">
    <text evidence="2">Belongs to the UPP synthase family.</text>
</comment>
<gene>
    <name evidence="3" type="ORF">VP06_01460</name>
</gene>
<dbReference type="PATRIC" id="fig|270351.6.peg.427"/>